<dbReference type="STRING" id="393762.SAMN05660472_00200"/>
<keyword evidence="5" id="KW-1185">Reference proteome</keyword>
<dbReference type="SMART" id="SM00854">
    <property type="entry name" value="PGA_cap"/>
    <property type="match status" value="1"/>
</dbReference>
<evidence type="ECO:0000256" key="2">
    <source>
        <dbReference type="SAM" id="Phobius"/>
    </source>
</evidence>
<feature type="domain" description="Capsule synthesis protein CapA" evidence="3">
    <location>
        <begin position="64"/>
        <end position="304"/>
    </location>
</feature>
<dbReference type="RefSeq" id="WP_090549028.1">
    <property type="nucleotide sequence ID" value="NZ_FNFP01000001.1"/>
</dbReference>
<comment type="similarity">
    <text evidence="1">Belongs to the CapA family.</text>
</comment>
<dbReference type="InterPro" id="IPR019079">
    <property type="entry name" value="Capsule_synth_CapA"/>
</dbReference>
<accession>A0A1G8XEZ7</accession>
<dbReference type="SUPFAM" id="SSF56300">
    <property type="entry name" value="Metallo-dependent phosphatases"/>
    <property type="match status" value="1"/>
</dbReference>
<dbReference type="OrthoDB" id="9810906at2"/>
<dbReference type="AlphaFoldDB" id="A0A1G8XEZ7"/>
<dbReference type="Pfam" id="PF09587">
    <property type="entry name" value="PGA_cap"/>
    <property type="match status" value="1"/>
</dbReference>
<keyword evidence="2" id="KW-0812">Transmembrane</keyword>
<dbReference type="InterPro" id="IPR029052">
    <property type="entry name" value="Metallo-depent_PP-like"/>
</dbReference>
<dbReference type="PANTHER" id="PTHR33393:SF13">
    <property type="entry name" value="PGA BIOSYNTHESIS PROTEIN CAPA"/>
    <property type="match status" value="1"/>
</dbReference>
<dbReference type="PANTHER" id="PTHR33393">
    <property type="entry name" value="POLYGLUTAMINE SYNTHESIS ACCESSORY PROTEIN RV0574C-RELATED"/>
    <property type="match status" value="1"/>
</dbReference>
<dbReference type="EMBL" id="FNFP01000001">
    <property type="protein sequence ID" value="SDJ89142.1"/>
    <property type="molecule type" value="Genomic_DNA"/>
</dbReference>
<keyword evidence="2" id="KW-1133">Transmembrane helix</keyword>
<gene>
    <name evidence="4" type="ORF">SAMN05660472_00200</name>
</gene>
<evidence type="ECO:0000256" key="1">
    <source>
        <dbReference type="ARBA" id="ARBA00005662"/>
    </source>
</evidence>
<proteinExistence type="inferred from homology"/>
<sequence length="386" mass="44519">MKKSLTFQEKLTKIIKRQKKLATTHVIIALIFAVILMTTLNFIDRNIDRSFAIEIQQEEDVQFTATMVGDVMLGRHVEEVIKRYGYDYLTKYFQPYFTASDYVTLNFEQPIVIRDEEAERADKKIHFKIGSEAATALKEMNVTTVNLANNHMIDYGQVGLEDTFRAFEEIGLEFVGAGRNLREAQQILYQTFDDITVATIGLADFQYDNYFATRSRGGILRADPSIFMPLVMEAKENADLVMVHVHWGAEYDNKPHPRQVEIGRALSDAGADIVIGHHPHVLQPIEVYNDTVIFYSLGNFIFDQGMTTRRETAIVQYKLDKEGKARVEVTPMWIREGRPRPITGILKSYRTNRIYNHLTKKLTEEDSWFYDGDKLTIELHHSHVIQ</sequence>
<protein>
    <submittedName>
        <fullName evidence="4">Poly-gamma-glutamate synthesis protein (Capsule biosynthesis protein)</fullName>
    </submittedName>
</protein>
<dbReference type="CDD" id="cd07381">
    <property type="entry name" value="MPP_CapA"/>
    <property type="match status" value="1"/>
</dbReference>
<reference evidence="4 5" key="1">
    <citation type="submission" date="2016-10" db="EMBL/GenBank/DDBJ databases">
        <authorList>
            <person name="de Groot N.N."/>
        </authorList>
    </citation>
    <scope>NUCLEOTIDE SEQUENCE [LARGE SCALE GENOMIC DNA]</scope>
    <source>
        <strain evidence="4 5">DSM 18346</strain>
    </source>
</reference>
<dbReference type="InterPro" id="IPR052169">
    <property type="entry name" value="CW_Biosynth-Accessory"/>
</dbReference>
<evidence type="ECO:0000313" key="4">
    <source>
        <dbReference type="EMBL" id="SDJ89142.1"/>
    </source>
</evidence>
<dbReference type="Gene3D" id="3.60.21.10">
    <property type="match status" value="1"/>
</dbReference>
<evidence type="ECO:0000259" key="3">
    <source>
        <dbReference type="SMART" id="SM00854"/>
    </source>
</evidence>
<keyword evidence="2" id="KW-0472">Membrane</keyword>
<evidence type="ECO:0000313" key="5">
    <source>
        <dbReference type="Proteomes" id="UP000198718"/>
    </source>
</evidence>
<dbReference type="Proteomes" id="UP000198718">
    <property type="component" value="Unassembled WGS sequence"/>
</dbReference>
<organism evidence="4 5">
    <name type="scientific">Natronincola ferrireducens</name>
    <dbReference type="NCBI Taxonomy" id="393762"/>
    <lineage>
        <taxon>Bacteria</taxon>
        <taxon>Bacillati</taxon>
        <taxon>Bacillota</taxon>
        <taxon>Clostridia</taxon>
        <taxon>Peptostreptococcales</taxon>
        <taxon>Natronincolaceae</taxon>
        <taxon>Natronincola</taxon>
    </lineage>
</organism>
<name>A0A1G8XEZ7_9FIRM</name>
<feature type="transmembrane region" description="Helical" evidence="2">
    <location>
        <begin position="21"/>
        <end position="43"/>
    </location>
</feature>